<dbReference type="AlphaFoldDB" id="A0A814EDF4"/>
<evidence type="ECO:0000256" key="1">
    <source>
        <dbReference type="SAM" id="MobiDB-lite"/>
    </source>
</evidence>
<evidence type="ECO:0000313" key="2">
    <source>
        <dbReference type="EMBL" id="CAF0965889.1"/>
    </source>
</evidence>
<comment type="caution">
    <text evidence="2">The sequence shown here is derived from an EMBL/GenBank/DDBJ whole genome shotgun (WGS) entry which is preliminary data.</text>
</comment>
<feature type="compositionally biased region" description="Polar residues" evidence="1">
    <location>
        <begin position="22"/>
        <end position="38"/>
    </location>
</feature>
<gene>
    <name evidence="2" type="ORF">OXX778_LOCUS14663</name>
</gene>
<organism evidence="2 3">
    <name type="scientific">Brachionus calyciflorus</name>
    <dbReference type="NCBI Taxonomy" id="104777"/>
    <lineage>
        <taxon>Eukaryota</taxon>
        <taxon>Metazoa</taxon>
        <taxon>Spiralia</taxon>
        <taxon>Gnathifera</taxon>
        <taxon>Rotifera</taxon>
        <taxon>Eurotatoria</taxon>
        <taxon>Monogononta</taxon>
        <taxon>Pseudotrocha</taxon>
        <taxon>Ploima</taxon>
        <taxon>Brachionidae</taxon>
        <taxon>Brachionus</taxon>
    </lineage>
</organism>
<accession>A0A814EDF4</accession>
<dbReference type="EMBL" id="CAJNOC010003061">
    <property type="protein sequence ID" value="CAF0965889.1"/>
    <property type="molecule type" value="Genomic_DNA"/>
</dbReference>
<sequence>MSKVSSVTNFKKKKSISPISSVQKPNNKKVQLENSKSSLESDKSYYASICQNECYETELEPGKMEEIDKFLNQIKYPVSFHRKPRHIRKFSKWKSSQLKIFIIYLAAPFFHEFLPLEYFYCFSAYALSIRLLYEPCNRNEIDEADFDKRVLPQN</sequence>
<reference evidence="2" key="1">
    <citation type="submission" date="2021-02" db="EMBL/GenBank/DDBJ databases">
        <authorList>
            <person name="Nowell W R."/>
        </authorList>
    </citation>
    <scope>NUCLEOTIDE SEQUENCE</scope>
    <source>
        <strain evidence="2">Ploen Becks lab</strain>
    </source>
</reference>
<proteinExistence type="predicted"/>
<name>A0A814EDF4_9BILA</name>
<feature type="region of interest" description="Disordered" evidence="1">
    <location>
        <begin position="1"/>
        <end position="40"/>
    </location>
</feature>
<protein>
    <submittedName>
        <fullName evidence="2">Uncharacterized protein</fullName>
    </submittedName>
</protein>
<dbReference type="OrthoDB" id="10036512at2759"/>
<keyword evidence="3" id="KW-1185">Reference proteome</keyword>
<evidence type="ECO:0000313" key="3">
    <source>
        <dbReference type="Proteomes" id="UP000663879"/>
    </source>
</evidence>
<dbReference type="Proteomes" id="UP000663879">
    <property type="component" value="Unassembled WGS sequence"/>
</dbReference>